<evidence type="ECO:0000256" key="2">
    <source>
        <dbReference type="ARBA" id="ARBA00022692"/>
    </source>
</evidence>
<reference evidence="7 8" key="1">
    <citation type="submission" date="2022-03" db="EMBL/GenBank/DDBJ databases">
        <title>Agromyces sp. isolated from the gut of P. brevitarsis seulensis larvae.</title>
        <authorList>
            <person name="Won M."/>
            <person name="Kwon S.-W."/>
        </authorList>
    </citation>
    <scope>NUCLEOTIDE SEQUENCE [LARGE SCALE GENOMIC DNA]</scope>
    <source>
        <strain evidence="7 8">KACC 16215</strain>
    </source>
</reference>
<feature type="transmembrane region" description="Helical" evidence="5">
    <location>
        <begin position="38"/>
        <end position="59"/>
    </location>
</feature>
<evidence type="ECO:0000259" key="6">
    <source>
        <dbReference type="PROSITE" id="PS50801"/>
    </source>
</evidence>
<dbReference type="InterPro" id="IPR001902">
    <property type="entry name" value="SLC26A/SulP_fam"/>
</dbReference>
<feature type="transmembrane region" description="Helical" evidence="5">
    <location>
        <begin position="71"/>
        <end position="89"/>
    </location>
</feature>
<dbReference type="Gene3D" id="3.30.750.24">
    <property type="entry name" value="STAS domain"/>
    <property type="match status" value="1"/>
</dbReference>
<feature type="transmembrane region" description="Helical" evidence="5">
    <location>
        <begin position="125"/>
        <end position="144"/>
    </location>
</feature>
<evidence type="ECO:0000313" key="8">
    <source>
        <dbReference type="Proteomes" id="UP000831304"/>
    </source>
</evidence>
<dbReference type="Proteomes" id="UP000831304">
    <property type="component" value="Chromosome"/>
</dbReference>
<evidence type="ECO:0000256" key="4">
    <source>
        <dbReference type="ARBA" id="ARBA00023136"/>
    </source>
</evidence>
<feature type="domain" description="STAS" evidence="6">
    <location>
        <begin position="439"/>
        <end position="547"/>
    </location>
</feature>
<feature type="transmembrane region" description="Helical" evidence="5">
    <location>
        <begin position="346"/>
        <end position="365"/>
    </location>
</feature>
<dbReference type="Pfam" id="PF00916">
    <property type="entry name" value="Sulfate_transp"/>
    <property type="match status" value="1"/>
</dbReference>
<dbReference type="CDD" id="cd07042">
    <property type="entry name" value="STAS_SulP_like_sulfate_transporter"/>
    <property type="match status" value="1"/>
</dbReference>
<feature type="transmembrane region" description="Helical" evidence="5">
    <location>
        <begin position="95"/>
        <end position="113"/>
    </location>
</feature>
<dbReference type="EMBL" id="CP094533">
    <property type="protein sequence ID" value="UOE27260.1"/>
    <property type="molecule type" value="Genomic_DNA"/>
</dbReference>
<feature type="transmembrane region" description="Helical" evidence="5">
    <location>
        <begin position="12"/>
        <end position="32"/>
    </location>
</feature>
<feature type="transmembrane region" description="Helical" evidence="5">
    <location>
        <begin position="377"/>
        <end position="403"/>
    </location>
</feature>
<comment type="subcellular location">
    <subcellularLocation>
        <location evidence="1">Membrane</location>
        <topology evidence="1">Multi-pass membrane protein</topology>
    </subcellularLocation>
</comment>
<evidence type="ECO:0000256" key="3">
    <source>
        <dbReference type="ARBA" id="ARBA00022989"/>
    </source>
</evidence>
<keyword evidence="2 5" id="KW-0812">Transmembrane</keyword>
<dbReference type="InterPro" id="IPR011547">
    <property type="entry name" value="SLC26A/SulP_dom"/>
</dbReference>
<organism evidence="7 8">
    <name type="scientific">Agromyces soli</name>
    <dbReference type="NCBI Taxonomy" id="659012"/>
    <lineage>
        <taxon>Bacteria</taxon>
        <taxon>Bacillati</taxon>
        <taxon>Actinomycetota</taxon>
        <taxon>Actinomycetes</taxon>
        <taxon>Micrococcales</taxon>
        <taxon>Microbacteriaceae</taxon>
        <taxon>Agromyces</taxon>
    </lineage>
</organism>
<protein>
    <submittedName>
        <fullName evidence="7">SulP family inorganic anion transporter</fullName>
    </submittedName>
</protein>
<proteinExistence type="predicted"/>
<sequence length="568" mass="58198">MQRPLAGLTRRNLVRELVAGVTLIAIAIPLNIGYAQIAGLPATAGLYALIVPTIVYALTVSSRQLIASPDAAAAALVASSIGGLAVAGSDDYATLALAQAVLCGIMFLLLAVFKLGFLANFLSKPILVGFVGGLALDILVSQIAKMLGVKIDSGGEFVDKVAGLVTGLGTTNLISLAIAVLSVLVLLAGKRFLPAVPWALVVLVVATVVVVLASLDDAGVSVLGEVPAGPPALTWPVLDWTTWLMLIPSAIALTLVTTAEGLLVSRSYGEKRGYPTNPNRDLFAFGLGNLAAGASGSFAVGSSTSRTAAMDQAGSRTQLPSLVLAVGTLLLLLFGTALLADIPSPAIGAIVGVAILPLLGIRDFIGLWKADRFEFIVGAVCFLVTLFIGSIPGIVVAFVLALVNLAKRAANPAIDVLASSGEPSDSLLDEAPKGQVTAPGVVVVRLAAPLFFANGSVFSDAVKRAVERARAAGNGPVRHLVVDMEAVTDVDVTGAESFEALLVWLERERIDLSFSRVRPDAKARLDHLGLLGDRASYETNRAALAALAGAAAPGAGETVHGTTEHGGA</sequence>
<name>A0ABY4AW71_9MICO</name>
<dbReference type="PANTHER" id="PTHR11814">
    <property type="entry name" value="SULFATE TRANSPORTER"/>
    <property type="match status" value="1"/>
</dbReference>
<dbReference type="Pfam" id="PF01740">
    <property type="entry name" value="STAS"/>
    <property type="match status" value="1"/>
</dbReference>
<dbReference type="RefSeq" id="WP_243570102.1">
    <property type="nucleotide sequence ID" value="NZ_BAAARD010000002.1"/>
</dbReference>
<evidence type="ECO:0000256" key="1">
    <source>
        <dbReference type="ARBA" id="ARBA00004141"/>
    </source>
</evidence>
<dbReference type="InterPro" id="IPR002645">
    <property type="entry name" value="STAS_dom"/>
</dbReference>
<dbReference type="PROSITE" id="PS50801">
    <property type="entry name" value="STAS"/>
    <property type="match status" value="1"/>
</dbReference>
<evidence type="ECO:0000313" key="7">
    <source>
        <dbReference type="EMBL" id="UOE27260.1"/>
    </source>
</evidence>
<keyword evidence="3 5" id="KW-1133">Transmembrane helix</keyword>
<feature type="transmembrane region" description="Helical" evidence="5">
    <location>
        <begin position="195"/>
        <end position="215"/>
    </location>
</feature>
<keyword evidence="4 5" id="KW-0472">Membrane</keyword>
<feature type="transmembrane region" description="Helical" evidence="5">
    <location>
        <begin position="243"/>
        <end position="264"/>
    </location>
</feature>
<dbReference type="SUPFAM" id="SSF52091">
    <property type="entry name" value="SpoIIaa-like"/>
    <property type="match status" value="1"/>
</dbReference>
<feature type="transmembrane region" description="Helical" evidence="5">
    <location>
        <begin position="164"/>
        <end position="188"/>
    </location>
</feature>
<dbReference type="InterPro" id="IPR036513">
    <property type="entry name" value="STAS_dom_sf"/>
</dbReference>
<keyword evidence="8" id="KW-1185">Reference proteome</keyword>
<gene>
    <name evidence="7" type="ORF">MTP13_05615</name>
</gene>
<evidence type="ECO:0000256" key="5">
    <source>
        <dbReference type="SAM" id="Phobius"/>
    </source>
</evidence>
<accession>A0ABY4AW71</accession>
<feature type="transmembrane region" description="Helical" evidence="5">
    <location>
        <begin position="319"/>
        <end position="340"/>
    </location>
</feature>